<evidence type="ECO:0000313" key="6">
    <source>
        <dbReference type="EMBL" id="MFK2903247.1"/>
    </source>
</evidence>
<proteinExistence type="predicted"/>
<dbReference type="SUPFAM" id="SSF46689">
    <property type="entry name" value="Homeodomain-like"/>
    <property type="match status" value="1"/>
</dbReference>
<evidence type="ECO:0000256" key="4">
    <source>
        <dbReference type="PROSITE-ProRule" id="PRU00335"/>
    </source>
</evidence>
<dbReference type="RefSeq" id="WP_404630518.1">
    <property type="nucleotide sequence ID" value="NZ_JADIKM010000001.1"/>
</dbReference>
<organism evidence="6 7">
    <name type="scientific">Dyella ginsengisoli</name>
    <dbReference type="NCBI Taxonomy" id="363848"/>
    <lineage>
        <taxon>Bacteria</taxon>
        <taxon>Pseudomonadati</taxon>
        <taxon>Pseudomonadota</taxon>
        <taxon>Gammaproteobacteria</taxon>
        <taxon>Lysobacterales</taxon>
        <taxon>Rhodanobacteraceae</taxon>
        <taxon>Dyella</taxon>
    </lineage>
</organism>
<dbReference type="SUPFAM" id="SSF48498">
    <property type="entry name" value="Tetracyclin repressor-like, C-terminal domain"/>
    <property type="match status" value="1"/>
</dbReference>
<protein>
    <submittedName>
        <fullName evidence="6">TetR/AcrR family transcriptional regulator</fullName>
    </submittedName>
</protein>
<dbReference type="Gene3D" id="1.10.357.10">
    <property type="entry name" value="Tetracycline Repressor, domain 2"/>
    <property type="match status" value="1"/>
</dbReference>
<dbReference type="PANTHER" id="PTHR30055:SF234">
    <property type="entry name" value="HTH-TYPE TRANSCRIPTIONAL REGULATOR BETI"/>
    <property type="match status" value="1"/>
</dbReference>
<keyword evidence="7" id="KW-1185">Reference proteome</keyword>
<reference evidence="6 7" key="1">
    <citation type="submission" date="2020-10" db="EMBL/GenBank/DDBJ databases">
        <title>Phylogeny of dyella-like bacteria.</title>
        <authorList>
            <person name="Fu J."/>
        </authorList>
    </citation>
    <scope>NUCLEOTIDE SEQUENCE [LARGE SCALE GENOMIC DNA]</scope>
    <source>
        <strain evidence="6 7">Gsoil3046</strain>
    </source>
</reference>
<dbReference type="InterPro" id="IPR001647">
    <property type="entry name" value="HTH_TetR"/>
</dbReference>
<dbReference type="Proteomes" id="UP001620460">
    <property type="component" value="Unassembled WGS sequence"/>
</dbReference>
<evidence type="ECO:0000256" key="2">
    <source>
        <dbReference type="ARBA" id="ARBA00023125"/>
    </source>
</evidence>
<evidence type="ECO:0000256" key="3">
    <source>
        <dbReference type="ARBA" id="ARBA00023163"/>
    </source>
</evidence>
<dbReference type="PROSITE" id="PS50977">
    <property type="entry name" value="HTH_TETR_2"/>
    <property type="match status" value="1"/>
</dbReference>
<keyword evidence="3" id="KW-0804">Transcription</keyword>
<name>A0ABW8JTY2_9GAMM</name>
<dbReference type="EMBL" id="JADIKM010000001">
    <property type="protein sequence ID" value="MFK2903247.1"/>
    <property type="molecule type" value="Genomic_DNA"/>
</dbReference>
<feature type="domain" description="HTH tetR-type" evidence="5">
    <location>
        <begin position="17"/>
        <end position="77"/>
    </location>
</feature>
<dbReference type="InterPro" id="IPR023772">
    <property type="entry name" value="DNA-bd_HTH_TetR-type_CS"/>
</dbReference>
<dbReference type="PROSITE" id="PS01081">
    <property type="entry name" value="HTH_TETR_1"/>
    <property type="match status" value="1"/>
</dbReference>
<sequence>MPPPRRRRAGRPAGDDGDLRGRLLDVAAGQFASAGIAAASLRAIAQEAGVTPAMLHYYFGNKDALVRALLTERLLPTVLPLRETLAAVGDSPLELAQAFAHGVSDVVAQLPWLPALWVREVLCEGGALREFVFREVMPSLPQVLAQRFEAAHKSGQLASGIDPRLLVVSLVGLTLFPAAGAPIWQKAFGMPGLDMPALVSHTLALLTHGLAPATETSP</sequence>
<keyword evidence="2 4" id="KW-0238">DNA-binding</keyword>
<gene>
    <name evidence="6" type="ORF">ISP17_04670</name>
</gene>
<dbReference type="InterPro" id="IPR009057">
    <property type="entry name" value="Homeodomain-like_sf"/>
</dbReference>
<dbReference type="Pfam" id="PF00440">
    <property type="entry name" value="TetR_N"/>
    <property type="match status" value="1"/>
</dbReference>
<dbReference type="InterPro" id="IPR050109">
    <property type="entry name" value="HTH-type_TetR-like_transc_reg"/>
</dbReference>
<dbReference type="PANTHER" id="PTHR30055">
    <property type="entry name" value="HTH-TYPE TRANSCRIPTIONAL REGULATOR RUTR"/>
    <property type="match status" value="1"/>
</dbReference>
<comment type="caution">
    <text evidence="6">The sequence shown here is derived from an EMBL/GenBank/DDBJ whole genome shotgun (WGS) entry which is preliminary data.</text>
</comment>
<keyword evidence="1" id="KW-0805">Transcription regulation</keyword>
<evidence type="ECO:0000256" key="1">
    <source>
        <dbReference type="ARBA" id="ARBA00023015"/>
    </source>
</evidence>
<dbReference type="PRINTS" id="PR00455">
    <property type="entry name" value="HTHTETR"/>
</dbReference>
<evidence type="ECO:0000313" key="7">
    <source>
        <dbReference type="Proteomes" id="UP001620460"/>
    </source>
</evidence>
<evidence type="ECO:0000259" key="5">
    <source>
        <dbReference type="PROSITE" id="PS50977"/>
    </source>
</evidence>
<accession>A0ABW8JTY2</accession>
<dbReference type="InterPro" id="IPR036271">
    <property type="entry name" value="Tet_transcr_reg_TetR-rel_C_sf"/>
</dbReference>
<feature type="DNA-binding region" description="H-T-H motif" evidence="4">
    <location>
        <begin position="40"/>
        <end position="59"/>
    </location>
</feature>